<keyword evidence="6" id="KW-0808">Transferase</keyword>
<dbReference type="HAMAP" id="MF_00165">
    <property type="entry name" value="Thymidylate_kinase"/>
    <property type="match status" value="1"/>
</dbReference>
<dbReference type="AlphaFoldDB" id="A0A0W8FK81"/>
<keyword evidence="3" id="KW-0067">ATP-binding</keyword>
<dbReference type="PANTHER" id="PTHR10344">
    <property type="entry name" value="THYMIDYLATE KINASE"/>
    <property type="match status" value="1"/>
</dbReference>
<dbReference type="InterPro" id="IPR027417">
    <property type="entry name" value="P-loop_NTPase"/>
</dbReference>
<dbReference type="EMBL" id="LNQE01001096">
    <property type="protein sequence ID" value="KUG21153.1"/>
    <property type="molecule type" value="Genomic_DNA"/>
</dbReference>
<dbReference type="Gene3D" id="3.40.50.300">
    <property type="entry name" value="P-loop containing nucleotide triphosphate hydrolases"/>
    <property type="match status" value="1"/>
</dbReference>
<protein>
    <submittedName>
        <fullName evidence="6">Glycosyl transferase, group 1</fullName>
    </submittedName>
</protein>
<dbReference type="GO" id="GO:0005737">
    <property type="term" value="C:cytoplasm"/>
    <property type="evidence" value="ECO:0007669"/>
    <property type="project" value="TreeGrafter"/>
</dbReference>
<dbReference type="GO" id="GO:0005524">
    <property type="term" value="F:ATP binding"/>
    <property type="evidence" value="ECO:0007669"/>
    <property type="project" value="UniProtKB-KW"/>
</dbReference>
<dbReference type="GO" id="GO:0006227">
    <property type="term" value="P:dUDP biosynthetic process"/>
    <property type="evidence" value="ECO:0007669"/>
    <property type="project" value="TreeGrafter"/>
</dbReference>
<dbReference type="GO" id="GO:0006235">
    <property type="term" value="P:dTTP biosynthetic process"/>
    <property type="evidence" value="ECO:0007669"/>
    <property type="project" value="TreeGrafter"/>
</dbReference>
<keyword evidence="2" id="KW-0547">Nucleotide-binding</keyword>
<dbReference type="InterPro" id="IPR018094">
    <property type="entry name" value="Thymidylate_kinase"/>
</dbReference>
<dbReference type="SUPFAM" id="SSF52540">
    <property type="entry name" value="P-loop containing nucleoside triphosphate hydrolases"/>
    <property type="match status" value="1"/>
</dbReference>
<evidence type="ECO:0000259" key="5">
    <source>
        <dbReference type="Pfam" id="PF24883"/>
    </source>
</evidence>
<dbReference type="PANTHER" id="PTHR10344:SF4">
    <property type="entry name" value="UMP-CMP KINASE 2, MITOCHONDRIAL"/>
    <property type="match status" value="1"/>
</dbReference>
<dbReference type="GO" id="GO:0006233">
    <property type="term" value="P:dTDP biosynthetic process"/>
    <property type="evidence" value="ECO:0007669"/>
    <property type="project" value="InterPro"/>
</dbReference>
<evidence type="ECO:0000313" key="6">
    <source>
        <dbReference type="EMBL" id="KUG21153.1"/>
    </source>
</evidence>
<keyword evidence="1" id="KW-0677">Repeat</keyword>
<dbReference type="InterPro" id="IPR056884">
    <property type="entry name" value="NPHP3-like_N"/>
</dbReference>
<evidence type="ECO:0000256" key="1">
    <source>
        <dbReference type="ARBA" id="ARBA00022737"/>
    </source>
</evidence>
<evidence type="ECO:0000256" key="4">
    <source>
        <dbReference type="ARBA" id="ARBA00048743"/>
    </source>
</evidence>
<accession>A0A0W8FK81</accession>
<dbReference type="Pfam" id="PF24883">
    <property type="entry name" value="NPHP3_N"/>
    <property type="match status" value="1"/>
</dbReference>
<evidence type="ECO:0000256" key="3">
    <source>
        <dbReference type="ARBA" id="ARBA00022840"/>
    </source>
</evidence>
<organism evidence="6">
    <name type="scientific">hydrocarbon metagenome</name>
    <dbReference type="NCBI Taxonomy" id="938273"/>
    <lineage>
        <taxon>unclassified sequences</taxon>
        <taxon>metagenomes</taxon>
        <taxon>ecological metagenomes</taxon>
    </lineage>
</organism>
<evidence type="ECO:0000256" key="2">
    <source>
        <dbReference type="ARBA" id="ARBA00022741"/>
    </source>
</evidence>
<dbReference type="GO" id="GO:0004798">
    <property type="term" value="F:dTMP kinase activity"/>
    <property type="evidence" value="ECO:0007669"/>
    <property type="project" value="UniProtKB-EC"/>
</dbReference>
<reference evidence="6" key="1">
    <citation type="journal article" date="2015" name="Proc. Natl. Acad. Sci. U.S.A.">
        <title>Networks of energetic and metabolic interactions define dynamics in microbial communities.</title>
        <authorList>
            <person name="Embree M."/>
            <person name="Liu J.K."/>
            <person name="Al-Bassam M.M."/>
            <person name="Zengler K."/>
        </authorList>
    </citation>
    <scope>NUCLEOTIDE SEQUENCE</scope>
</reference>
<name>A0A0W8FK81_9ZZZZ</name>
<proteinExistence type="inferred from homology"/>
<gene>
    <name evidence="6" type="ORF">ASZ90_009094</name>
</gene>
<sequence length="223" mass="25702">MRRGTLICLTGIDGSGKTTLSQYLIDDLNRHGREAAYVYGRYQPRLLLPAIALARRLFFPDTDRTRDYTGFSRKKRSAVRKHLLLSNLYAKLLLSEYCLQLAFRVSLPLLLSRKAIVCDRYILDTIVTDLAVDFDYSPDDIRSAHERIQARFPRPDITVVIDLPEEIAFWRKDDTPSIEYLAERRELYRSAGEKSGAVIIDGSLPLDQVKRQVREVVWRGIRA</sequence>
<feature type="domain" description="Nephrocystin 3-like N-terminal" evidence="5">
    <location>
        <begin position="5"/>
        <end position="43"/>
    </location>
</feature>
<comment type="catalytic activity">
    <reaction evidence="4">
        <text>dTMP + ATP = dTDP + ADP</text>
        <dbReference type="Rhea" id="RHEA:13517"/>
        <dbReference type="ChEBI" id="CHEBI:30616"/>
        <dbReference type="ChEBI" id="CHEBI:58369"/>
        <dbReference type="ChEBI" id="CHEBI:63528"/>
        <dbReference type="ChEBI" id="CHEBI:456216"/>
        <dbReference type="EC" id="2.7.4.9"/>
    </reaction>
</comment>
<comment type="caution">
    <text evidence="6">The sequence shown here is derived from an EMBL/GenBank/DDBJ whole genome shotgun (WGS) entry which is preliminary data.</text>
</comment>